<evidence type="ECO:0000259" key="1">
    <source>
        <dbReference type="PROSITE" id="PS50112"/>
    </source>
</evidence>
<dbReference type="SUPFAM" id="SSF55781">
    <property type="entry name" value="GAF domain-like"/>
    <property type="match status" value="1"/>
</dbReference>
<keyword evidence="3" id="KW-1185">Reference proteome</keyword>
<dbReference type="CDD" id="cd00130">
    <property type="entry name" value="PAS"/>
    <property type="match status" value="1"/>
</dbReference>
<dbReference type="SMART" id="SM00091">
    <property type="entry name" value="PAS"/>
    <property type="match status" value="1"/>
</dbReference>
<dbReference type="Gene3D" id="3.30.450.40">
    <property type="match status" value="1"/>
</dbReference>
<proteinExistence type="predicted"/>
<dbReference type="InterPro" id="IPR035965">
    <property type="entry name" value="PAS-like_dom_sf"/>
</dbReference>
<comment type="caution">
    <text evidence="2">The sequence shown here is derived from an EMBL/GenBank/DDBJ whole genome shotgun (WGS) entry which is preliminary data.</text>
</comment>
<evidence type="ECO:0000313" key="3">
    <source>
        <dbReference type="Proteomes" id="UP001595993"/>
    </source>
</evidence>
<dbReference type="Proteomes" id="UP001595993">
    <property type="component" value="Unassembled WGS sequence"/>
</dbReference>
<feature type="domain" description="PAS" evidence="1">
    <location>
        <begin position="71"/>
        <end position="141"/>
    </location>
</feature>
<accession>A0ABV9G3B9</accession>
<dbReference type="InterPro" id="IPR029016">
    <property type="entry name" value="GAF-like_dom_sf"/>
</dbReference>
<organism evidence="2 3">
    <name type="scientific">Streptomyces maoxianensis</name>
    <dbReference type="NCBI Taxonomy" id="1459942"/>
    <lineage>
        <taxon>Bacteria</taxon>
        <taxon>Bacillati</taxon>
        <taxon>Actinomycetota</taxon>
        <taxon>Actinomycetes</taxon>
        <taxon>Kitasatosporales</taxon>
        <taxon>Streptomycetaceae</taxon>
        <taxon>Streptomyces</taxon>
    </lineage>
</organism>
<dbReference type="SUPFAM" id="SSF55785">
    <property type="entry name" value="PYP-like sensor domain (PAS domain)"/>
    <property type="match status" value="1"/>
</dbReference>
<dbReference type="Pfam" id="PF08448">
    <property type="entry name" value="PAS_4"/>
    <property type="match status" value="1"/>
</dbReference>
<dbReference type="PROSITE" id="PS50112">
    <property type="entry name" value="PAS"/>
    <property type="match status" value="1"/>
</dbReference>
<name>A0ABV9G3B9_9ACTN</name>
<gene>
    <name evidence="2" type="ORF">ACFO9E_06335</name>
</gene>
<dbReference type="NCBIfam" id="TIGR00229">
    <property type="entry name" value="sensory_box"/>
    <property type="match status" value="1"/>
</dbReference>
<dbReference type="RefSeq" id="WP_381192427.1">
    <property type="nucleotide sequence ID" value="NZ_JBHSFE010000007.1"/>
</dbReference>
<dbReference type="InterPro" id="IPR013656">
    <property type="entry name" value="PAS_4"/>
</dbReference>
<sequence>MTQTDEFGEDLADFVRRVGELRAARGLPLQEQHTLLDAALFELQHVAENLLPRYERLAAQGPGKASGDRAEEQLLKAVFQLLPVPVALIGGDTVVRRMNPAATELTGVRAGHAAGRPLTGVLRPGDRAALRSQVAAVARGEGDRSLRVHLQQRPGEPLLATLAALRTPNEPHPAILVVFQSDAVRTRRKGGSAAGSHRQLPDLAEATRHAELMDLLDSMTTALLSGPVADPEGTLATAAPVLDGRFADWVIADLFADGPPRRTTVLGPAGAGSAGAHALLKKITDQDPADCPLVVETARSGSVALQVRPDDPECFGRDDTGASVLLQAEVTSLLCLPLCGPRDGDPVLGVLTLFRTGTRLAFSLAEARVIDVLSHHVALAMRRPG</sequence>
<dbReference type="EMBL" id="JBHSFE010000007">
    <property type="protein sequence ID" value="MFC4607432.1"/>
    <property type="molecule type" value="Genomic_DNA"/>
</dbReference>
<reference evidence="3" key="1">
    <citation type="journal article" date="2019" name="Int. J. Syst. Evol. Microbiol.">
        <title>The Global Catalogue of Microorganisms (GCM) 10K type strain sequencing project: providing services to taxonomists for standard genome sequencing and annotation.</title>
        <authorList>
            <consortium name="The Broad Institute Genomics Platform"/>
            <consortium name="The Broad Institute Genome Sequencing Center for Infectious Disease"/>
            <person name="Wu L."/>
            <person name="Ma J."/>
        </authorList>
    </citation>
    <scope>NUCLEOTIDE SEQUENCE [LARGE SCALE GENOMIC DNA]</scope>
    <source>
        <strain evidence="3">CGMCC 4.7139</strain>
    </source>
</reference>
<dbReference type="InterPro" id="IPR000014">
    <property type="entry name" value="PAS"/>
</dbReference>
<protein>
    <submittedName>
        <fullName evidence="2">PAS domain-containing protein</fullName>
    </submittedName>
</protein>
<evidence type="ECO:0000313" key="2">
    <source>
        <dbReference type="EMBL" id="MFC4607432.1"/>
    </source>
</evidence>
<dbReference type="Gene3D" id="3.30.450.20">
    <property type="entry name" value="PAS domain"/>
    <property type="match status" value="1"/>
</dbReference>